<dbReference type="InterPro" id="IPR050706">
    <property type="entry name" value="Cyclic-di-GMP_PDE-like"/>
</dbReference>
<dbReference type="PANTHER" id="PTHR33121">
    <property type="entry name" value="CYCLIC DI-GMP PHOSPHODIESTERASE PDEF"/>
    <property type="match status" value="1"/>
</dbReference>
<dbReference type="Pfam" id="PF00563">
    <property type="entry name" value="EAL"/>
    <property type="match status" value="1"/>
</dbReference>
<dbReference type="PANTHER" id="PTHR33121:SF71">
    <property type="entry name" value="OXYGEN SENSOR PROTEIN DOSP"/>
    <property type="match status" value="1"/>
</dbReference>
<feature type="transmembrane region" description="Helical" evidence="1">
    <location>
        <begin position="55"/>
        <end position="76"/>
    </location>
</feature>
<keyword evidence="1" id="KW-0472">Membrane</keyword>
<dbReference type="RefSeq" id="WP_127698587.1">
    <property type="nucleotide sequence ID" value="NZ_SACS01000007.1"/>
</dbReference>
<gene>
    <name evidence="4" type="ORF">EOE67_08145</name>
</gene>
<dbReference type="Gene3D" id="3.30.70.270">
    <property type="match status" value="1"/>
</dbReference>
<protein>
    <submittedName>
        <fullName evidence="4">GGDEF domain-containing protein</fullName>
    </submittedName>
</protein>
<evidence type="ECO:0000256" key="1">
    <source>
        <dbReference type="SAM" id="Phobius"/>
    </source>
</evidence>
<evidence type="ECO:0000259" key="3">
    <source>
        <dbReference type="PROSITE" id="PS50887"/>
    </source>
</evidence>
<dbReference type="InterPro" id="IPR035919">
    <property type="entry name" value="EAL_sf"/>
</dbReference>
<proteinExistence type="predicted"/>
<dbReference type="Gene3D" id="3.20.20.450">
    <property type="entry name" value="EAL domain"/>
    <property type="match status" value="1"/>
</dbReference>
<evidence type="ECO:0000313" key="5">
    <source>
        <dbReference type="Proteomes" id="UP000283077"/>
    </source>
</evidence>
<feature type="transmembrane region" description="Helical" evidence="1">
    <location>
        <begin position="28"/>
        <end position="49"/>
    </location>
</feature>
<reference evidence="4 5" key="1">
    <citation type="submission" date="2019-01" db="EMBL/GenBank/DDBJ databases">
        <authorList>
            <person name="Chen W.-M."/>
        </authorList>
    </citation>
    <scope>NUCLEOTIDE SEQUENCE [LARGE SCALE GENOMIC DNA]</scope>
    <source>
        <strain evidence="4 5">KYPC3</strain>
    </source>
</reference>
<dbReference type="AlphaFoldDB" id="A0A437QZD7"/>
<dbReference type="CDD" id="cd01948">
    <property type="entry name" value="EAL"/>
    <property type="match status" value="1"/>
</dbReference>
<sequence>MLRRLKSYLLLRPADLENADPAHWRQSALRILVVSGLLLVLVIALHSSWTAIQLGAYQVIVILVAFYLSLFAVLYYSRRYVYRSAAGLLITVLAAGLSMLLFIDNFELAKLGIIFVYTLPTIAMMFFSFRFSLFCMLLNVVPFLFLLRNVAPGDVFGINITLPAAHTYLHGLLFLFFNLCLPLATARILGTLNRHSNKLQQLNRSISQSHDFYQELFEHNGSATLLCSQNGRIIKANSCAKRLLALADEPFPNINQLLQCQTPEPQFWLHNDASCHLRQQPSLKLLLKHMMLTRQRHHILQLQDISAIDQLQQKLSASQQQQNLWEHYDRLTCLPNLRCFEQLTASRLSAVETPPLSLLLIVRLCHIKTLNQQFGYAFGSQVLQQFAARAKAALPADAIFARVRGVKFAVLVPAGLNQSQPLKLAEMLHSQLPAELLVEGRAVVMQYQLGACTVNTAESSTEALLQKCEIALELADNNRPVVLFEPEQALRLQQDYLLAIALKEAIRSKELQVFLQPKVFSDGRICAFEALCRWQHQQQFVPPDQFIELAQRHGLIIELSRLVLDITVQTLAHWQQQGWYYPIAINLAGPELLDDSFFASLLSLSADHPWLTAYLQLEITETNIAVQQPLLHKRLRALSQYGFSIAIDDFGTGHASLSQLVDLPADTIKIDRLFVKGIPHNKLQVKILYTTIQLAKSLQLTVVAEGVENDIQQRFLAKLGCHQQQGFFFGKPATISFWQQHIAGSQQLLVSTATAKGLPSL</sequence>
<accession>A0A437QZD7</accession>
<dbReference type="PROSITE" id="PS50887">
    <property type="entry name" value="GGDEF"/>
    <property type="match status" value="1"/>
</dbReference>
<comment type="caution">
    <text evidence="4">The sequence shown here is derived from an EMBL/GenBank/DDBJ whole genome shotgun (WGS) entry which is preliminary data.</text>
</comment>
<feature type="domain" description="EAL" evidence="2">
    <location>
        <begin position="495"/>
        <end position="746"/>
    </location>
</feature>
<dbReference type="InterPro" id="IPR001633">
    <property type="entry name" value="EAL_dom"/>
</dbReference>
<dbReference type="Proteomes" id="UP000283077">
    <property type="component" value="Unassembled WGS sequence"/>
</dbReference>
<feature type="transmembrane region" description="Helical" evidence="1">
    <location>
        <begin position="109"/>
        <end position="127"/>
    </location>
</feature>
<dbReference type="InterPro" id="IPR043128">
    <property type="entry name" value="Rev_trsase/Diguanyl_cyclase"/>
</dbReference>
<evidence type="ECO:0000313" key="4">
    <source>
        <dbReference type="EMBL" id="RVU39878.1"/>
    </source>
</evidence>
<organism evidence="4 5">
    <name type="scientific">Rheinheimera riviphila</name>
    <dbReference type="NCBI Taxonomy" id="1834037"/>
    <lineage>
        <taxon>Bacteria</taxon>
        <taxon>Pseudomonadati</taxon>
        <taxon>Pseudomonadota</taxon>
        <taxon>Gammaproteobacteria</taxon>
        <taxon>Chromatiales</taxon>
        <taxon>Chromatiaceae</taxon>
        <taxon>Rheinheimera</taxon>
    </lineage>
</organism>
<feature type="transmembrane region" description="Helical" evidence="1">
    <location>
        <begin position="171"/>
        <end position="190"/>
    </location>
</feature>
<dbReference type="GO" id="GO:0071111">
    <property type="term" value="F:cyclic-guanylate-specific phosphodiesterase activity"/>
    <property type="evidence" value="ECO:0007669"/>
    <property type="project" value="InterPro"/>
</dbReference>
<dbReference type="SMART" id="SM00267">
    <property type="entry name" value="GGDEF"/>
    <property type="match status" value="1"/>
</dbReference>
<dbReference type="InterPro" id="IPR029787">
    <property type="entry name" value="Nucleotide_cyclase"/>
</dbReference>
<dbReference type="Pfam" id="PF00990">
    <property type="entry name" value="GGDEF"/>
    <property type="match status" value="1"/>
</dbReference>
<dbReference type="PROSITE" id="PS50883">
    <property type="entry name" value="EAL"/>
    <property type="match status" value="1"/>
</dbReference>
<feature type="transmembrane region" description="Helical" evidence="1">
    <location>
        <begin position="85"/>
        <end position="103"/>
    </location>
</feature>
<keyword evidence="5" id="KW-1185">Reference proteome</keyword>
<dbReference type="EMBL" id="SACS01000007">
    <property type="protein sequence ID" value="RVU39878.1"/>
    <property type="molecule type" value="Genomic_DNA"/>
</dbReference>
<name>A0A437QZD7_9GAMM</name>
<dbReference type="SUPFAM" id="SSF55073">
    <property type="entry name" value="Nucleotide cyclase"/>
    <property type="match status" value="1"/>
</dbReference>
<dbReference type="SMART" id="SM00052">
    <property type="entry name" value="EAL"/>
    <property type="match status" value="1"/>
</dbReference>
<dbReference type="SUPFAM" id="SSF141868">
    <property type="entry name" value="EAL domain-like"/>
    <property type="match status" value="1"/>
</dbReference>
<keyword evidence="1" id="KW-0812">Transmembrane</keyword>
<dbReference type="NCBIfam" id="TIGR00254">
    <property type="entry name" value="GGDEF"/>
    <property type="match status" value="1"/>
</dbReference>
<dbReference type="OrthoDB" id="6324269at2"/>
<dbReference type="InterPro" id="IPR000160">
    <property type="entry name" value="GGDEF_dom"/>
</dbReference>
<keyword evidence="1" id="KW-1133">Transmembrane helix</keyword>
<evidence type="ECO:0000259" key="2">
    <source>
        <dbReference type="PROSITE" id="PS50883"/>
    </source>
</evidence>
<feature type="domain" description="GGDEF" evidence="3">
    <location>
        <begin position="355"/>
        <end position="486"/>
    </location>
</feature>